<evidence type="ECO:0000256" key="1">
    <source>
        <dbReference type="ARBA" id="ARBA00001966"/>
    </source>
</evidence>
<proteinExistence type="predicted"/>
<protein>
    <recommendedName>
        <fullName evidence="6">B12-binding domain-containing protein</fullName>
    </recommendedName>
</protein>
<evidence type="ECO:0000256" key="4">
    <source>
        <dbReference type="ARBA" id="ARBA00023004"/>
    </source>
</evidence>
<dbReference type="AlphaFoldDB" id="A0A382RL56"/>
<dbReference type="GO" id="GO:0031419">
    <property type="term" value="F:cobalamin binding"/>
    <property type="evidence" value="ECO:0007669"/>
    <property type="project" value="InterPro"/>
</dbReference>
<dbReference type="GO" id="GO:0046872">
    <property type="term" value="F:metal ion binding"/>
    <property type="evidence" value="ECO:0007669"/>
    <property type="project" value="UniProtKB-KW"/>
</dbReference>
<keyword evidence="5" id="KW-0411">Iron-sulfur</keyword>
<sequence length="192" mass="21682">MKVFLVNEINKYDSVGINLLSSILKNEGHEARVFLVPDLIYNTTIDLKFLNIAKFAFHISDEKYIDYILSFKPDVIGFSVVTMYWKRASRLAQIIKRKAPHVLTIAGGPHTTVAPIEDMFGNLGFDYIVKGDGEISLPKLIEAFEAKNYSPEIPGVYYLNSGIIQGSGMGELPVLDELPFQDKSDVWRDYPF</sequence>
<keyword evidence="4" id="KW-0408">Iron</keyword>
<keyword evidence="2" id="KW-0949">S-adenosyl-L-methionine</keyword>
<dbReference type="GO" id="GO:0051536">
    <property type="term" value="F:iron-sulfur cluster binding"/>
    <property type="evidence" value="ECO:0007669"/>
    <property type="project" value="UniProtKB-KW"/>
</dbReference>
<feature type="non-terminal residue" evidence="7">
    <location>
        <position position="192"/>
    </location>
</feature>
<evidence type="ECO:0000313" key="7">
    <source>
        <dbReference type="EMBL" id="SVC98413.1"/>
    </source>
</evidence>
<evidence type="ECO:0000256" key="5">
    <source>
        <dbReference type="ARBA" id="ARBA00023014"/>
    </source>
</evidence>
<keyword evidence="3" id="KW-0479">Metal-binding</keyword>
<dbReference type="InterPro" id="IPR051198">
    <property type="entry name" value="BchE-like"/>
</dbReference>
<name>A0A382RL56_9ZZZZ</name>
<evidence type="ECO:0000256" key="2">
    <source>
        <dbReference type="ARBA" id="ARBA00022691"/>
    </source>
</evidence>
<dbReference type="Pfam" id="PF02310">
    <property type="entry name" value="B12-binding"/>
    <property type="match status" value="1"/>
</dbReference>
<dbReference type="SUPFAM" id="SSF52242">
    <property type="entry name" value="Cobalamin (vitamin B12)-binding domain"/>
    <property type="match status" value="1"/>
</dbReference>
<dbReference type="InterPro" id="IPR006158">
    <property type="entry name" value="Cobalamin-bd"/>
</dbReference>
<dbReference type="PANTHER" id="PTHR43409">
    <property type="entry name" value="ANAEROBIC MAGNESIUM-PROTOPORPHYRIN IX MONOMETHYL ESTER CYCLASE-RELATED"/>
    <property type="match status" value="1"/>
</dbReference>
<dbReference type="CDD" id="cd02068">
    <property type="entry name" value="radical_SAM_B12_BD"/>
    <property type="match status" value="1"/>
</dbReference>
<comment type="cofactor">
    <cofactor evidence="1">
        <name>[4Fe-4S] cluster</name>
        <dbReference type="ChEBI" id="CHEBI:49883"/>
    </cofactor>
</comment>
<dbReference type="Gene3D" id="3.40.50.280">
    <property type="entry name" value="Cobalamin-binding domain"/>
    <property type="match status" value="1"/>
</dbReference>
<feature type="domain" description="B12-binding" evidence="6">
    <location>
        <begin position="1"/>
        <end position="151"/>
    </location>
</feature>
<gene>
    <name evidence="7" type="ORF">METZ01_LOCUS351267</name>
</gene>
<organism evidence="7">
    <name type="scientific">marine metagenome</name>
    <dbReference type="NCBI Taxonomy" id="408172"/>
    <lineage>
        <taxon>unclassified sequences</taxon>
        <taxon>metagenomes</taxon>
        <taxon>ecological metagenomes</taxon>
    </lineage>
</organism>
<dbReference type="InterPro" id="IPR036724">
    <property type="entry name" value="Cobalamin-bd_sf"/>
</dbReference>
<evidence type="ECO:0000259" key="6">
    <source>
        <dbReference type="PROSITE" id="PS51332"/>
    </source>
</evidence>
<evidence type="ECO:0000256" key="3">
    <source>
        <dbReference type="ARBA" id="ARBA00022723"/>
    </source>
</evidence>
<dbReference type="EMBL" id="UINC01122541">
    <property type="protein sequence ID" value="SVC98413.1"/>
    <property type="molecule type" value="Genomic_DNA"/>
</dbReference>
<reference evidence="7" key="1">
    <citation type="submission" date="2018-05" db="EMBL/GenBank/DDBJ databases">
        <authorList>
            <person name="Lanie J.A."/>
            <person name="Ng W.-L."/>
            <person name="Kazmierczak K.M."/>
            <person name="Andrzejewski T.M."/>
            <person name="Davidsen T.M."/>
            <person name="Wayne K.J."/>
            <person name="Tettelin H."/>
            <person name="Glass J.I."/>
            <person name="Rusch D."/>
            <person name="Podicherti R."/>
            <person name="Tsui H.-C.T."/>
            <person name="Winkler M.E."/>
        </authorList>
    </citation>
    <scope>NUCLEOTIDE SEQUENCE</scope>
</reference>
<dbReference type="PROSITE" id="PS51332">
    <property type="entry name" value="B12_BINDING"/>
    <property type="match status" value="1"/>
</dbReference>
<accession>A0A382RL56</accession>